<keyword evidence="2" id="KW-1185">Reference proteome</keyword>
<organism evidence="1 2">
    <name type="scientific">Henosepilachna vigintioctopunctata</name>
    <dbReference type="NCBI Taxonomy" id="420089"/>
    <lineage>
        <taxon>Eukaryota</taxon>
        <taxon>Metazoa</taxon>
        <taxon>Ecdysozoa</taxon>
        <taxon>Arthropoda</taxon>
        <taxon>Hexapoda</taxon>
        <taxon>Insecta</taxon>
        <taxon>Pterygota</taxon>
        <taxon>Neoptera</taxon>
        <taxon>Endopterygota</taxon>
        <taxon>Coleoptera</taxon>
        <taxon>Polyphaga</taxon>
        <taxon>Cucujiformia</taxon>
        <taxon>Coccinelloidea</taxon>
        <taxon>Coccinellidae</taxon>
        <taxon>Epilachninae</taxon>
        <taxon>Epilachnini</taxon>
        <taxon>Henosepilachna</taxon>
    </lineage>
</organism>
<protein>
    <submittedName>
        <fullName evidence="1">Uncharacterized protein</fullName>
    </submittedName>
</protein>
<dbReference type="EMBL" id="JARQZJ010000063">
    <property type="protein sequence ID" value="KAK9879875.1"/>
    <property type="molecule type" value="Genomic_DNA"/>
</dbReference>
<dbReference type="Proteomes" id="UP001431783">
    <property type="component" value="Unassembled WGS sequence"/>
</dbReference>
<evidence type="ECO:0000313" key="2">
    <source>
        <dbReference type="Proteomes" id="UP001431783"/>
    </source>
</evidence>
<accession>A0AAW1UII5</accession>
<reference evidence="1 2" key="1">
    <citation type="submission" date="2023-03" db="EMBL/GenBank/DDBJ databases">
        <title>Genome insight into feeding habits of ladybird beetles.</title>
        <authorList>
            <person name="Li H.-S."/>
            <person name="Huang Y.-H."/>
            <person name="Pang H."/>
        </authorList>
    </citation>
    <scope>NUCLEOTIDE SEQUENCE [LARGE SCALE GENOMIC DNA]</scope>
    <source>
        <strain evidence="1">SYSU_2023b</strain>
        <tissue evidence="1">Whole body</tissue>
    </source>
</reference>
<comment type="caution">
    <text evidence="1">The sequence shown here is derived from an EMBL/GenBank/DDBJ whole genome shotgun (WGS) entry which is preliminary data.</text>
</comment>
<name>A0AAW1UII5_9CUCU</name>
<sequence>MGPLRRFSSFFSASVVDVNNNSSNMGAKGKKNKFSSDLDIFTKDAERLKGKSQLWTSLKTQKNKKGKNAGWRLSWNLVKYVNFNILNNINAVREIPKCIKSH</sequence>
<evidence type="ECO:0000313" key="1">
    <source>
        <dbReference type="EMBL" id="KAK9879875.1"/>
    </source>
</evidence>
<proteinExistence type="predicted"/>
<gene>
    <name evidence="1" type="ORF">WA026_008377</name>
</gene>
<dbReference type="AlphaFoldDB" id="A0AAW1UII5"/>